<dbReference type="EMBL" id="GBXM01033537">
    <property type="protein sequence ID" value="JAH75040.1"/>
    <property type="molecule type" value="Transcribed_RNA"/>
</dbReference>
<accession>A0A0E9VC51</accession>
<sequence>MWGTAEGPVQIPVVLP</sequence>
<proteinExistence type="predicted"/>
<dbReference type="AlphaFoldDB" id="A0A0E9VC51"/>
<name>A0A0E9VC51_ANGAN</name>
<reference evidence="1" key="2">
    <citation type="journal article" date="2015" name="Fish Shellfish Immunol.">
        <title>Early steps in the European eel (Anguilla anguilla)-Vibrio vulnificus interaction in the gills: Role of the RtxA13 toxin.</title>
        <authorList>
            <person name="Callol A."/>
            <person name="Pajuelo D."/>
            <person name="Ebbesson L."/>
            <person name="Teles M."/>
            <person name="MacKenzie S."/>
            <person name="Amaro C."/>
        </authorList>
    </citation>
    <scope>NUCLEOTIDE SEQUENCE</scope>
</reference>
<dbReference type="EMBL" id="GBXM01041976">
    <property type="protein sequence ID" value="JAH66601.1"/>
    <property type="molecule type" value="Transcribed_RNA"/>
</dbReference>
<organism evidence="1">
    <name type="scientific">Anguilla anguilla</name>
    <name type="common">European freshwater eel</name>
    <name type="synonym">Muraena anguilla</name>
    <dbReference type="NCBI Taxonomy" id="7936"/>
    <lineage>
        <taxon>Eukaryota</taxon>
        <taxon>Metazoa</taxon>
        <taxon>Chordata</taxon>
        <taxon>Craniata</taxon>
        <taxon>Vertebrata</taxon>
        <taxon>Euteleostomi</taxon>
        <taxon>Actinopterygii</taxon>
        <taxon>Neopterygii</taxon>
        <taxon>Teleostei</taxon>
        <taxon>Anguilliformes</taxon>
        <taxon>Anguillidae</taxon>
        <taxon>Anguilla</taxon>
    </lineage>
</organism>
<reference evidence="1" key="1">
    <citation type="submission" date="2014-11" db="EMBL/GenBank/DDBJ databases">
        <authorList>
            <person name="Amaro Gonzalez C."/>
        </authorList>
    </citation>
    <scope>NUCLEOTIDE SEQUENCE</scope>
</reference>
<evidence type="ECO:0000313" key="1">
    <source>
        <dbReference type="EMBL" id="JAH75040.1"/>
    </source>
</evidence>
<protein>
    <submittedName>
        <fullName evidence="1">Uncharacterized protein</fullName>
    </submittedName>
</protein>